<gene>
    <name evidence="1" type="ORF">OIHEL45_13380</name>
</gene>
<sequence length="47" mass="4978">MVEPPGTAPGSEPLITSAFMSIVPKDMTKVGPRGMNCKGRDAVKFLD</sequence>
<comment type="caution">
    <text evidence="1">The sequence shown here is derived from an EMBL/GenBank/DDBJ whole genome shotgun (WGS) entry which is preliminary data.</text>
</comment>
<dbReference type="Proteomes" id="UP000003257">
    <property type="component" value="Unassembled WGS sequence"/>
</dbReference>
<name>A0ABM9X5I2_9RHOB</name>
<dbReference type="EMBL" id="ABID01000003">
    <property type="protein sequence ID" value="EDQ04695.1"/>
    <property type="molecule type" value="Genomic_DNA"/>
</dbReference>
<evidence type="ECO:0000313" key="1">
    <source>
        <dbReference type="EMBL" id="EDQ04695.1"/>
    </source>
</evidence>
<keyword evidence="2" id="KW-1185">Reference proteome</keyword>
<accession>A0ABM9X5I2</accession>
<organism evidence="1 2">
    <name type="scientific">Sulfitobacter indolifex HEL-45</name>
    <dbReference type="NCBI Taxonomy" id="391624"/>
    <lineage>
        <taxon>Bacteria</taxon>
        <taxon>Pseudomonadati</taxon>
        <taxon>Pseudomonadota</taxon>
        <taxon>Alphaproteobacteria</taxon>
        <taxon>Rhodobacterales</taxon>
        <taxon>Roseobacteraceae</taxon>
        <taxon>Sulfitobacter</taxon>
    </lineage>
</organism>
<protein>
    <submittedName>
        <fullName evidence="1">Uncharacterized protein</fullName>
    </submittedName>
</protein>
<proteinExistence type="predicted"/>
<reference evidence="1 2" key="1">
    <citation type="submission" date="2007-11" db="EMBL/GenBank/DDBJ databases">
        <authorList>
            <person name="Wagner-Dobler I."/>
            <person name="Ferriera S."/>
            <person name="Johnson J."/>
            <person name="Kravitz S."/>
            <person name="Beeson K."/>
            <person name="Sutton G."/>
            <person name="Rogers Y.-H."/>
            <person name="Friedman R."/>
            <person name="Frazier M."/>
            <person name="Venter J.C."/>
        </authorList>
    </citation>
    <scope>NUCLEOTIDE SEQUENCE [LARGE SCALE GENOMIC DNA]</scope>
    <source>
        <strain evidence="1 2">HEL-45</strain>
    </source>
</reference>
<evidence type="ECO:0000313" key="2">
    <source>
        <dbReference type="Proteomes" id="UP000003257"/>
    </source>
</evidence>